<organism evidence="2">
    <name type="scientific">Oryza nivara</name>
    <name type="common">Indian wild rice</name>
    <name type="synonym">Oryza sativa f. spontanea</name>
    <dbReference type="NCBI Taxonomy" id="4536"/>
    <lineage>
        <taxon>Eukaryota</taxon>
        <taxon>Viridiplantae</taxon>
        <taxon>Streptophyta</taxon>
        <taxon>Embryophyta</taxon>
        <taxon>Tracheophyta</taxon>
        <taxon>Spermatophyta</taxon>
        <taxon>Magnoliopsida</taxon>
        <taxon>Liliopsida</taxon>
        <taxon>Poales</taxon>
        <taxon>Poaceae</taxon>
        <taxon>BOP clade</taxon>
        <taxon>Oryzoideae</taxon>
        <taxon>Oryzeae</taxon>
        <taxon>Oryzinae</taxon>
        <taxon>Oryza</taxon>
    </lineage>
</organism>
<sequence length="125" mass="14050">MSQRNISRCSSGSVKLGHGAKAHVPCSGWMVHRSTDVSMSSPVFSGWYTVMLISGHVLFYNKVQSHPIEEEGGRCDDENGIDFVLMMMSRWKMTIAYLLQVLALMPMDKVIPWAVKEMILDDLCP</sequence>
<keyword evidence="3" id="KW-1185">Reference proteome</keyword>
<reference evidence="2" key="2">
    <citation type="submission" date="2018-04" db="EMBL/GenBank/DDBJ databases">
        <title>OnivRS2 (Oryza nivara Reference Sequence Version 2).</title>
        <authorList>
            <person name="Zhang J."/>
            <person name="Kudrna D."/>
            <person name="Lee S."/>
            <person name="Talag J."/>
            <person name="Rajasekar S."/>
            <person name="Welchert J."/>
            <person name="Hsing Y.-I."/>
            <person name="Wing R.A."/>
        </authorList>
    </citation>
    <scope>NUCLEOTIDE SEQUENCE [LARGE SCALE GENOMIC DNA]</scope>
    <source>
        <strain evidence="2">SL10</strain>
    </source>
</reference>
<evidence type="ECO:0000313" key="3">
    <source>
        <dbReference type="Proteomes" id="UP000006591"/>
    </source>
</evidence>
<dbReference type="HOGENOM" id="CLU_1996312_0_0_1"/>
<reference evidence="2" key="1">
    <citation type="submission" date="2015-04" db="UniProtKB">
        <authorList>
            <consortium name="EnsemblPlants"/>
        </authorList>
    </citation>
    <scope>IDENTIFICATION</scope>
    <source>
        <strain evidence="2">SL10</strain>
    </source>
</reference>
<evidence type="ECO:0000256" key="1">
    <source>
        <dbReference type="SAM" id="Phobius"/>
    </source>
</evidence>
<dbReference type="Proteomes" id="UP000006591">
    <property type="component" value="Chromosome 9"/>
</dbReference>
<proteinExistence type="predicted"/>
<keyword evidence="1" id="KW-1133">Transmembrane helix</keyword>
<protein>
    <submittedName>
        <fullName evidence="2">Uncharacterized protein</fullName>
    </submittedName>
</protein>
<keyword evidence="1" id="KW-0472">Membrane</keyword>
<dbReference type="AlphaFoldDB" id="A0A0E0IIU5"/>
<keyword evidence="1" id="KW-0812">Transmembrane</keyword>
<dbReference type="EnsemblPlants" id="ONIVA09G07920.8">
    <property type="protein sequence ID" value="ONIVA09G07920.8"/>
    <property type="gene ID" value="ONIVA09G07920"/>
</dbReference>
<name>A0A0E0IIU5_ORYNI</name>
<dbReference type="Gramene" id="ONIVA09G07920.8">
    <property type="protein sequence ID" value="ONIVA09G07920.8"/>
    <property type="gene ID" value="ONIVA09G07920"/>
</dbReference>
<accession>A0A0E0IIU5</accession>
<feature type="transmembrane region" description="Helical" evidence="1">
    <location>
        <begin position="95"/>
        <end position="115"/>
    </location>
</feature>
<evidence type="ECO:0000313" key="2">
    <source>
        <dbReference type="EnsemblPlants" id="ONIVA09G07920.8"/>
    </source>
</evidence>